<dbReference type="PANTHER" id="PTHR34406:SF1">
    <property type="entry name" value="PROTEIN YCEI"/>
    <property type="match status" value="1"/>
</dbReference>
<evidence type="ECO:0000313" key="3">
    <source>
        <dbReference type="Proteomes" id="UP000316008"/>
    </source>
</evidence>
<sequence length="177" mass="19248">MMKRSISLMALLLLIGGVFSFTQVKTWKIGKDYSVDFSAKGVNGIFKTLSGTVNFDEAKLSESKLVFTIDVNSINTGNGLQNKHALGDEWFNADKYPNIKFTSSSIEKKEKGYIAKGKLTVKDVTKEISIPFTFTKSGSKGKISSSFSIDRSTYNVGKAGGDVGNTIKINIAIPVTK</sequence>
<dbReference type="SMART" id="SM00867">
    <property type="entry name" value="YceI"/>
    <property type="match status" value="1"/>
</dbReference>
<dbReference type="SUPFAM" id="SSF101874">
    <property type="entry name" value="YceI-like"/>
    <property type="match status" value="1"/>
</dbReference>
<dbReference type="Proteomes" id="UP000316008">
    <property type="component" value="Unassembled WGS sequence"/>
</dbReference>
<dbReference type="PANTHER" id="PTHR34406">
    <property type="entry name" value="PROTEIN YCEI"/>
    <property type="match status" value="1"/>
</dbReference>
<evidence type="ECO:0000259" key="1">
    <source>
        <dbReference type="SMART" id="SM00867"/>
    </source>
</evidence>
<reference evidence="2 3" key="1">
    <citation type="submission" date="2019-07" db="EMBL/GenBank/DDBJ databases">
        <authorList>
            <person name="Huq M.A."/>
        </authorList>
    </citation>
    <scope>NUCLEOTIDE SEQUENCE [LARGE SCALE GENOMIC DNA]</scope>
    <source>
        <strain evidence="2 3">MAH-3</strain>
    </source>
</reference>
<evidence type="ECO:0000313" key="2">
    <source>
        <dbReference type="EMBL" id="TSJ42031.1"/>
    </source>
</evidence>
<organism evidence="2 3">
    <name type="scientific">Fluviicola chungangensis</name>
    <dbReference type="NCBI Taxonomy" id="2597671"/>
    <lineage>
        <taxon>Bacteria</taxon>
        <taxon>Pseudomonadati</taxon>
        <taxon>Bacteroidota</taxon>
        <taxon>Flavobacteriia</taxon>
        <taxon>Flavobacteriales</taxon>
        <taxon>Crocinitomicaceae</taxon>
        <taxon>Fluviicola</taxon>
    </lineage>
</organism>
<name>A0A556MQ08_9FLAO</name>
<dbReference type="OrthoDB" id="9811006at2"/>
<dbReference type="InterPro" id="IPR036761">
    <property type="entry name" value="TTHA0802/YceI-like_sf"/>
</dbReference>
<keyword evidence="3" id="KW-1185">Reference proteome</keyword>
<feature type="domain" description="Lipid/polyisoprenoid-binding YceI-like" evidence="1">
    <location>
        <begin position="26"/>
        <end position="176"/>
    </location>
</feature>
<comment type="caution">
    <text evidence="2">The sequence shown here is derived from an EMBL/GenBank/DDBJ whole genome shotgun (WGS) entry which is preliminary data.</text>
</comment>
<protein>
    <submittedName>
        <fullName evidence="2">YceI family protein</fullName>
    </submittedName>
</protein>
<proteinExistence type="predicted"/>
<accession>A0A556MQ08</accession>
<gene>
    <name evidence="2" type="ORF">FO442_13145</name>
</gene>
<dbReference type="Gene3D" id="2.40.128.110">
    <property type="entry name" value="Lipid/polyisoprenoid-binding, YceI-like"/>
    <property type="match status" value="1"/>
</dbReference>
<dbReference type="InterPro" id="IPR007372">
    <property type="entry name" value="Lipid/polyisoprenoid-bd_YceI"/>
</dbReference>
<dbReference type="EMBL" id="VLPL01000006">
    <property type="protein sequence ID" value="TSJ42031.1"/>
    <property type="molecule type" value="Genomic_DNA"/>
</dbReference>
<dbReference type="Pfam" id="PF04264">
    <property type="entry name" value="YceI"/>
    <property type="match status" value="1"/>
</dbReference>
<dbReference type="AlphaFoldDB" id="A0A556MQ08"/>